<feature type="chain" id="PRO_5019486456" evidence="10">
    <location>
        <begin position="22"/>
        <end position="1058"/>
    </location>
</feature>
<accession>A0A414RDD8</accession>
<name>A0A414RDD8_9BACT</name>
<gene>
    <name evidence="13" type="ORF">DW653_08470</name>
</gene>
<dbReference type="SUPFAM" id="SSF56935">
    <property type="entry name" value="Porins"/>
    <property type="match status" value="1"/>
</dbReference>
<evidence type="ECO:0000259" key="12">
    <source>
        <dbReference type="Pfam" id="PF07715"/>
    </source>
</evidence>
<dbReference type="InterPro" id="IPR023997">
    <property type="entry name" value="TonB-dep_OMP_SusC/RagA_CS"/>
</dbReference>
<dbReference type="Proteomes" id="UP000283485">
    <property type="component" value="Unassembled WGS sequence"/>
</dbReference>
<dbReference type="SUPFAM" id="SSF49464">
    <property type="entry name" value="Carboxypeptidase regulatory domain-like"/>
    <property type="match status" value="1"/>
</dbReference>
<dbReference type="RefSeq" id="WP_118211609.1">
    <property type="nucleotide sequence ID" value="NZ_QRHQ01000013.1"/>
</dbReference>
<evidence type="ECO:0000256" key="4">
    <source>
        <dbReference type="ARBA" id="ARBA00022692"/>
    </source>
</evidence>
<dbReference type="Gene3D" id="2.60.40.1120">
    <property type="entry name" value="Carboxypeptidase-like, regulatory domain"/>
    <property type="match status" value="1"/>
</dbReference>
<evidence type="ECO:0000259" key="11">
    <source>
        <dbReference type="Pfam" id="PF00593"/>
    </source>
</evidence>
<comment type="similarity">
    <text evidence="8 9">Belongs to the TonB-dependent receptor family.</text>
</comment>
<dbReference type="Gene3D" id="2.170.130.10">
    <property type="entry name" value="TonB-dependent receptor, plug domain"/>
    <property type="match status" value="1"/>
</dbReference>
<proteinExistence type="inferred from homology"/>
<dbReference type="FunFam" id="2.170.130.10:FF:000023">
    <property type="entry name" value="SusC/RagA family TonB-linked outer membrane protein"/>
    <property type="match status" value="1"/>
</dbReference>
<evidence type="ECO:0000256" key="9">
    <source>
        <dbReference type="RuleBase" id="RU003357"/>
    </source>
</evidence>
<comment type="subcellular location">
    <subcellularLocation>
        <location evidence="1 8">Cell outer membrane</location>
        <topology evidence="1 8">Multi-pass membrane protein</topology>
    </subcellularLocation>
</comment>
<reference evidence="13 14" key="1">
    <citation type="submission" date="2018-08" db="EMBL/GenBank/DDBJ databases">
        <title>A genome reference for cultivated species of the human gut microbiota.</title>
        <authorList>
            <person name="Zou Y."/>
            <person name="Xue W."/>
            <person name="Luo G."/>
        </authorList>
    </citation>
    <scope>NUCLEOTIDE SEQUENCE [LARGE SCALE GENOMIC DNA]</scope>
    <source>
        <strain evidence="13 14">AM23-23</strain>
    </source>
</reference>
<keyword evidence="7 8" id="KW-0998">Cell outer membrane</keyword>
<evidence type="ECO:0000313" key="14">
    <source>
        <dbReference type="Proteomes" id="UP000283485"/>
    </source>
</evidence>
<comment type="caution">
    <text evidence="13">The sequence shown here is derived from an EMBL/GenBank/DDBJ whole genome shotgun (WGS) entry which is preliminary data.</text>
</comment>
<dbReference type="FunFam" id="2.60.40.1120:FF:000003">
    <property type="entry name" value="Outer membrane protein Omp121"/>
    <property type="match status" value="1"/>
</dbReference>
<feature type="domain" description="TonB-dependent receptor plug" evidence="12">
    <location>
        <begin position="121"/>
        <end position="240"/>
    </location>
</feature>
<keyword evidence="2 8" id="KW-0813">Transport</keyword>
<keyword evidence="10" id="KW-0732">Signal</keyword>
<dbReference type="InterPro" id="IPR008969">
    <property type="entry name" value="CarboxyPept-like_regulatory"/>
</dbReference>
<dbReference type="InterPro" id="IPR000531">
    <property type="entry name" value="Beta-barrel_TonB"/>
</dbReference>
<dbReference type="InterPro" id="IPR036942">
    <property type="entry name" value="Beta-barrel_TonB_sf"/>
</dbReference>
<evidence type="ECO:0000256" key="3">
    <source>
        <dbReference type="ARBA" id="ARBA00022452"/>
    </source>
</evidence>
<dbReference type="Gene3D" id="2.40.170.20">
    <property type="entry name" value="TonB-dependent receptor, beta-barrel domain"/>
    <property type="match status" value="1"/>
</dbReference>
<dbReference type="Pfam" id="PF07715">
    <property type="entry name" value="Plug"/>
    <property type="match status" value="1"/>
</dbReference>
<evidence type="ECO:0000256" key="5">
    <source>
        <dbReference type="ARBA" id="ARBA00023077"/>
    </source>
</evidence>
<protein>
    <submittedName>
        <fullName evidence="13">SusC/RagA family TonB-linked outer membrane protein</fullName>
    </submittedName>
</protein>
<evidence type="ECO:0000256" key="10">
    <source>
        <dbReference type="SAM" id="SignalP"/>
    </source>
</evidence>
<dbReference type="EMBL" id="QRHQ01000013">
    <property type="protein sequence ID" value="RHF91050.1"/>
    <property type="molecule type" value="Genomic_DNA"/>
</dbReference>
<keyword evidence="5 9" id="KW-0798">TonB box</keyword>
<dbReference type="InterPro" id="IPR037066">
    <property type="entry name" value="Plug_dom_sf"/>
</dbReference>
<evidence type="ECO:0000256" key="6">
    <source>
        <dbReference type="ARBA" id="ARBA00023136"/>
    </source>
</evidence>
<dbReference type="InterPro" id="IPR023996">
    <property type="entry name" value="TonB-dep_OMP_SusC/RagA"/>
</dbReference>
<evidence type="ECO:0000256" key="8">
    <source>
        <dbReference type="PROSITE-ProRule" id="PRU01360"/>
    </source>
</evidence>
<keyword evidence="4 8" id="KW-0812">Transmembrane</keyword>
<dbReference type="GO" id="GO:0009279">
    <property type="term" value="C:cell outer membrane"/>
    <property type="evidence" value="ECO:0007669"/>
    <property type="project" value="UniProtKB-SubCell"/>
</dbReference>
<evidence type="ECO:0000256" key="2">
    <source>
        <dbReference type="ARBA" id="ARBA00022448"/>
    </source>
</evidence>
<dbReference type="NCBIfam" id="TIGR04056">
    <property type="entry name" value="OMP_RagA_SusC"/>
    <property type="match status" value="1"/>
</dbReference>
<organism evidence="13 14">
    <name type="scientific">Phocaeicola plebeius</name>
    <dbReference type="NCBI Taxonomy" id="310297"/>
    <lineage>
        <taxon>Bacteria</taxon>
        <taxon>Pseudomonadati</taxon>
        <taxon>Bacteroidota</taxon>
        <taxon>Bacteroidia</taxon>
        <taxon>Bacteroidales</taxon>
        <taxon>Bacteroidaceae</taxon>
        <taxon>Phocaeicola</taxon>
    </lineage>
</organism>
<dbReference type="Pfam" id="PF00593">
    <property type="entry name" value="TonB_dep_Rec_b-barrel"/>
    <property type="match status" value="1"/>
</dbReference>
<keyword evidence="3 8" id="KW-1134">Transmembrane beta strand</keyword>
<dbReference type="InterPro" id="IPR039426">
    <property type="entry name" value="TonB-dep_rcpt-like"/>
</dbReference>
<dbReference type="PROSITE" id="PS52016">
    <property type="entry name" value="TONB_DEPENDENT_REC_3"/>
    <property type="match status" value="1"/>
</dbReference>
<evidence type="ECO:0000256" key="7">
    <source>
        <dbReference type="ARBA" id="ARBA00023237"/>
    </source>
</evidence>
<keyword evidence="6 8" id="KW-0472">Membrane</keyword>
<feature type="domain" description="TonB-dependent receptor-like beta-barrel" evidence="11">
    <location>
        <begin position="460"/>
        <end position="1014"/>
    </location>
</feature>
<sequence length="1058" mass="116426">MKRKLMLLMTCLMIGIGLVNAQISKVTGNVTSEEDGLPVVGASVLVKGTTVGTVTDIDGNFTLTNVPSSAGTLVISFIGMQSQEVKIKPNVNVVLKSDAEQLEEVVVTAMGIKRDRKALGYAAQDLKSEQLSKSGTTSLANAIQGKLTGVEVRQSSGAPGASSQIIIRGARSFDGNNQPLYVIDGMPINTSADFDTGSSVTGANYADRSIDINPEDIETINVLKGQAASALYGIRASNGVIVITTKRGSKNNLNKPSVTISTNMSAQRVSRKFERQTVYAQGDKISAYNPSSSSTWGPKITDLVNDPVYGGNTDNQYTAEFGKHEGQYYNTQRAKAGLDGWTTPQIYDNVGDFLGTGFTENTNVNISQSLNGVNYSFGLNNSYQNGIIPSTGMNRWGARGLVDWKINEEWNTGFSANYSSTKITSAPGANDGIMNVVYSAPAEYDLKGIPTHVPGDITNQVLFRSTSFVNPYWWADHNEYLQHTNRVFGNAYLEYQPKLNWGDGFTLKFREQAGLDIWTSNYADVKEMGTTSALLGGEIENYGSQHNVFNNLFTINFDGRFGNEDEWGLNIILGNEFNDENIRTWDYYASNFNFPGFPTIGNATNLASANEYTRRERTVGFFGSVSASWKDQLYLTVTGRNDYVSTMPRGSRSFFYPSVSLGWEFTKLPFLEGNSVINYGKLRGSFAQVGQAGTYYNNFYYTPSYGGGFLAYTPVSYPLPSGVSSYVPYYVVYDENLKPQNTVNYEAGIDLHLFNSRIKMEYTYSLQNVKDQIFSVPTDGAIGYQYMMTNAGKMRTHAHEFSINAAILQSKDYDLNLGINFTRILNKVIELAPGVESIMLGGFVEPQVRAQAGCTYPNIYGAAFKRDSEGNMLLLNGLPQATGDSQNLGNCSPDFTTGITFGGRYKRLSLATTWSWQQGGKMYHGTNMTLNYFGATKESLPYHEGTMVAEGIDEATGEKNTVEVSKQAYYQEYYNISESGIYDTSFVKLRDVTLTYQLPKMGIFDISVYGFARNILIWANLPNFDPESSQGNNNMSGYFERFSVPNTSSFGGGLTIKF</sequence>
<evidence type="ECO:0000313" key="13">
    <source>
        <dbReference type="EMBL" id="RHF91050.1"/>
    </source>
</evidence>
<dbReference type="NCBIfam" id="TIGR04057">
    <property type="entry name" value="SusC_RagA_signa"/>
    <property type="match status" value="1"/>
</dbReference>
<evidence type="ECO:0000256" key="1">
    <source>
        <dbReference type="ARBA" id="ARBA00004571"/>
    </source>
</evidence>
<dbReference type="Pfam" id="PF13715">
    <property type="entry name" value="CarbopepD_reg_2"/>
    <property type="match status" value="1"/>
</dbReference>
<dbReference type="InterPro" id="IPR012910">
    <property type="entry name" value="Plug_dom"/>
</dbReference>
<dbReference type="AlphaFoldDB" id="A0A414RDD8"/>
<feature type="signal peptide" evidence="10">
    <location>
        <begin position="1"/>
        <end position="21"/>
    </location>
</feature>